<gene>
    <name evidence="8" type="ORF">F503_01309</name>
</gene>
<dbReference type="CDD" id="cd18808">
    <property type="entry name" value="SF1_C_Upf1"/>
    <property type="match status" value="1"/>
</dbReference>
<evidence type="ECO:0000256" key="4">
    <source>
        <dbReference type="ARBA" id="ARBA00022833"/>
    </source>
</evidence>
<name>S3CUD1_OPHP1</name>
<dbReference type="STRING" id="1262450.S3CUD1"/>
<dbReference type="InterPro" id="IPR047187">
    <property type="entry name" value="SF1_C_Upf1"/>
</dbReference>
<dbReference type="VEuPathDB" id="FungiDB:F503_01309"/>
<dbReference type="Pfam" id="PF13086">
    <property type="entry name" value="AAA_11"/>
    <property type="match status" value="1"/>
</dbReference>
<evidence type="ECO:0000313" key="8">
    <source>
        <dbReference type="EMBL" id="EPE04305.1"/>
    </source>
</evidence>
<keyword evidence="4 5" id="KW-0862">Zinc</keyword>
<dbReference type="SUPFAM" id="SSF90229">
    <property type="entry name" value="CCCH zinc finger"/>
    <property type="match status" value="1"/>
</dbReference>
<keyword evidence="9" id="KW-1185">Reference proteome</keyword>
<sequence>MSFRGNRRGGSGIRPAMKSGQACRQFKSTGMCAFGQRCKFSHDPSSSSASAPRRTYTQAPRIREPTDERVLKFKRLVTARTYGTSSSEQNPFSLGLEILTNVKDADAQQQTISILATEDGLSCIRQVVESRIPRAMIAGTTFAKRRLWETDMRPLFRLITFESVVLSNILEDKVVTIYNFIAGVGGDRLPAWFDLAKGLAGAPDLPLSIASIEIAELCLAVMAKMMDCNSSHVSNPTFCDYATSFIAIATAFQDITPAHKMSKIQATEHAAIISRRLEARDTSSSARSLHSALANGSLSLHQDLPGSLSGNGPRHDNDHDDITKISILPTPDEIASDRKEYLPTDTIGQLRDVVRAELGNLQQKSNHGKPLKDTIQYCTYHDTSIFELGFDRRTGPEFIFRFRQPAGRSGTTSFQRGKAGSDKNDEEAKSLAQRRDWWMVRAKKRLQPGGLVCVIDSRGASHFLIVADSSARTAADTQKHQNGPANRSWQKDDDDGNGKTFTLADDPMWSFVSLKLPPDNNRDQLRDIMTQLFFKTKIKRFARSGSWVREHEPSCVLVEFPGILLDSFLPTLQALQATTTSLKVPFAKLLTAADNTSFDSTTGDMASIPPPKYAQLPGFEFNLSCLSQSGAGQTHLLSHGVDAPITAQEVEKQTRLDMTQSAALVDALSRSVALVQGPPGTGKTFAGVEILKVLLQNSKKANMGPILIVCYTNHALDQLLEHVLDARPKTQVIRMGSRSKSERLRDLNLFELSRTEERTRNERSSLYEFGLELDELTADFQKLSDKLTRSMSFSSIAAFLHDHHRSYSMQLFGSGSGFGDGVDDQGYTMVQQSKDKIFLAWMRGGRTDTENGNTPPPATAKQETMTEIRKRLQLLEDAAGLDILALNADERNVLYQKWQYESFTMAADAICREYEKFVSTKKSYDYARRETDLRCLQRAEIVGVTTTGLARNNNLLKNLRAKVLLCEEAGEVLEAHMLTSLLPSLEHLILIGDHQQLRPQVQNYDLRSDSARGAQYSFDMSLFERLVSPLNDEGVRLPFSQLFTQRRMHPSISDLIRAPLYPSLQDGSNVFEHPEVPGIERRLFWLQHDQLEQGASSNDRQADPTSTSRTNLFEVEMTAALVSHLFKQGAYGPGDIAVLTPYLGQMMLLQRRMSSMFEISFNERDEAEIETIAAVHAGKTVGEVSGAGVGDTGKAGVIARTTLSNSVRIATVDNFQGEEAKVVVISMVRSNEQHRCGFLSTSNRINVLLSRAKHGMYIIGNSDTCSRVPMWQQVIGNLEDGGNIGPALPLRCPRHPERRFEASRPEHFLQFAPDGGCLEPCSKPLPCKHRVDLTKATTYGSTNLDEDPCIFLNCGHVLAASYVDNVAGMHIHYEMEAGTSGSPVSIRTPLAHFVTTEASTCCPYCRGRLYDVARYSRIVKQRQWDRSIQKASLLCKERLTVLAINLMGAMMADTLNRRQPISSRKNLWSSSRLKLMSSSSRTLVITKLLMPASLLRYQPLLELRDRISSLSAETRKNEQACQIVTIFGENGENKASSASRGEMRMGGYRQTRLLLLRCDAMALADIARSLLSLRKALNTTSALKDSVVDMALFNEVLAVMRDNRLACFFKDCVLAFKDAQMAQNTRQENEAIRIYISFYVSHGVLGKLVLSWPLATAKVSGLKSIQEQDEFRQGFEEQRLKLDIEYKKYADLSPMQKKDVNNYSALVAVEDVPALISYSKACLAEMAASYKGMYAEFHGMSGRWYACANGHPFTTKGDTLSREEEMESVRCPECNAPAGGQQSGVDNIDDMDDVDELVDLGRHIEEMHV</sequence>
<feature type="region of interest" description="Disordered" evidence="6">
    <location>
        <begin position="1"/>
        <end position="21"/>
    </location>
</feature>
<feature type="compositionally biased region" description="Polar residues" evidence="6">
    <location>
        <begin position="473"/>
        <end position="488"/>
    </location>
</feature>
<dbReference type="GO" id="GO:0031048">
    <property type="term" value="P:regulatory ncRNA-mediated heterochromatin formation"/>
    <property type="evidence" value="ECO:0007669"/>
    <property type="project" value="TreeGrafter"/>
</dbReference>
<dbReference type="PANTHER" id="PTHR10887:SF445">
    <property type="entry name" value="NFX1-TYPE ZINC FINGER-CONTAINING PROTEIN 1"/>
    <property type="match status" value="1"/>
</dbReference>
<dbReference type="InterPro" id="IPR041677">
    <property type="entry name" value="DNA2/NAM7_AAA_11"/>
</dbReference>
<feature type="region of interest" description="Disordered" evidence="6">
    <location>
        <begin position="473"/>
        <end position="497"/>
    </location>
</feature>
<proteinExistence type="predicted"/>
<dbReference type="GO" id="GO:0002376">
    <property type="term" value="P:immune system process"/>
    <property type="evidence" value="ECO:0007669"/>
    <property type="project" value="UniProtKB-KW"/>
</dbReference>
<feature type="region of interest" description="Disordered" evidence="6">
    <location>
        <begin position="404"/>
        <end position="428"/>
    </location>
</feature>
<dbReference type="InterPro" id="IPR000571">
    <property type="entry name" value="Znf_CCCH"/>
</dbReference>
<keyword evidence="3" id="KW-0378">Hydrolase</keyword>
<dbReference type="PROSITE" id="PS50103">
    <property type="entry name" value="ZF_C3H1"/>
    <property type="match status" value="1"/>
</dbReference>
<organism evidence="8 9">
    <name type="scientific">Ophiostoma piceae (strain UAMH 11346)</name>
    <name type="common">Sap stain fungus</name>
    <dbReference type="NCBI Taxonomy" id="1262450"/>
    <lineage>
        <taxon>Eukaryota</taxon>
        <taxon>Fungi</taxon>
        <taxon>Dikarya</taxon>
        <taxon>Ascomycota</taxon>
        <taxon>Pezizomycotina</taxon>
        <taxon>Sordariomycetes</taxon>
        <taxon>Sordariomycetidae</taxon>
        <taxon>Ophiostomatales</taxon>
        <taxon>Ophiostomataceae</taxon>
        <taxon>Ophiostoma</taxon>
    </lineage>
</organism>
<dbReference type="InterPro" id="IPR036855">
    <property type="entry name" value="Znf_CCCH_sf"/>
</dbReference>
<dbReference type="GO" id="GO:0031380">
    <property type="term" value="C:nuclear RNA-directed RNA polymerase complex"/>
    <property type="evidence" value="ECO:0007669"/>
    <property type="project" value="TreeGrafter"/>
</dbReference>
<dbReference type="Gene3D" id="6.10.250.3220">
    <property type="match status" value="1"/>
</dbReference>
<dbReference type="HOGENOM" id="CLU_001490_1_1_1"/>
<dbReference type="SMART" id="SM00356">
    <property type="entry name" value="ZnF_C3H1"/>
    <property type="match status" value="1"/>
</dbReference>
<evidence type="ECO:0000256" key="2">
    <source>
        <dbReference type="ARBA" id="ARBA00022771"/>
    </source>
</evidence>
<evidence type="ECO:0000313" key="9">
    <source>
        <dbReference type="Proteomes" id="UP000016923"/>
    </source>
</evidence>
<evidence type="ECO:0000259" key="7">
    <source>
        <dbReference type="PROSITE" id="PS50103"/>
    </source>
</evidence>
<keyword evidence="3" id="KW-0547">Nucleotide-binding</keyword>
<feature type="zinc finger region" description="C3H1-type" evidence="5">
    <location>
        <begin position="17"/>
        <end position="45"/>
    </location>
</feature>
<keyword evidence="3" id="KW-0347">Helicase</keyword>
<protein>
    <recommendedName>
        <fullName evidence="7">C3H1-type domain-containing protein</fullName>
    </recommendedName>
</protein>
<evidence type="ECO:0000256" key="6">
    <source>
        <dbReference type="SAM" id="MobiDB-lite"/>
    </source>
</evidence>
<feature type="region of interest" description="Disordered" evidence="6">
    <location>
        <begin position="303"/>
        <end position="329"/>
    </location>
</feature>
<dbReference type="Pfam" id="PF13087">
    <property type="entry name" value="AAA_12"/>
    <property type="match status" value="1"/>
</dbReference>
<reference evidence="8 9" key="1">
    <citation type="journal article" date="2013" name="BMC Genomics">
        <title>The genome and transcriptome of the pine saprophyte Ophiostoma piceae, and a comparison with the bark beetle-associated pine pathogen Grosmannia clavigera.</title>
        <authorList>
            <person name="Haridas S."/>
            <person name="Wang Y."/>
            <person name="Lim L."/>
            <person name="Massoumi Alamouti S."/>
            <person name="Jackman S."/>
            <person name="Docking R."/>
            <person name="Robertson G."/>
            <person name="Birol I."/>
            <person name="Bohlmann J."/>
            <person name="Breuil C."/>
        </authorList>
    </citation>
    <scope>NUCLEOTIDE SEQUENCE [LARGE SCALE GENOMIC DNA]</scope>
    <source>
        <strain evidence="8 9">UAMH 11346</strain>
    </source>
</reference>
<keyword evidence="2 5" id="KW-0863">Zinc-finger</keyword>
<dbReference type="eggNOG" id="KOG1807">
    <property type="taxonomic scope" value="Eukaryota"/>
</dbReference>
<dbReference type="CDD" id="cd17936">
    <property type="entry name" value="EEXXEc_NFX1"/>
    <property type="match status" value="1"/>
</dbReference>
<feature type="compositionally biased region" description="Low complexity" evidence="6">
    <location>
        <begin position="44"/>
        <end position="54"/>
    </location>
</feature>
<dbReference type="EMBL" id="KE148161">
    <property type="protein sequence ID" value="EPE04305.1"/>
    <property type="molecule type" value="Genomic_DNA"/>
</dbReference>
<feature type="compositionally biased region" description="Basic and acidic residues" evidence="6">
    <location>
        <begin position="313"/>
        <end position="323"/>
    </location>
</feature>
<dbReference type="InterPro" id="IPR045055">
    <property type="entry name" value="DNA2/NAM7-like"/>
</dbReference>
<dbReference type="PANTHER" id="PTHR10887">
    <property type="entry name" value="DNA2/NAM7 HELICASE FAMILY"/>
    <property type="match status" value="1"/>
</dbReference>
<dbReference type="GO" id="GO:0008270">
    <property type="term" value="F:zinc ion binding"/>
    <property type="evidence" value="ECO:0007669"/>
    <property type="project" value="UniProtKB-KW"/>
</dbReference>
<dbReference type="OrthoDB" id="2423195at2759"/>
<feature type="domain" description="C3H1-type" evidence="7">
    <location>
        <begin position="17"/>
        <end position="45"/>
    </location>
</feature>
<dbReference type="Gene3D" id="3.40.50.300">
    <property type="entry name" value="P-loop containing nucleotide triphosphate hydrolases"/>
    <property type="match status" value="2"/>
</dbReference>
<keyword evidence="3" id="KW-0067">ATP-binding</keyword>
<keyword evidence="1 5" id="KW-0479">Metal-binding</keyword>
<evidence type="ECO:0000256" key="3">
    <source>
        <dbReference type="ARBA" id="ARBA00022806"/>
    </source>
</evidence>
<dbReference type="GO" id="GO:0004386">
    <property type="term" value="F:helicase activity"/>
    <property type="evidence" value="ECO:0007669"/>
    <property type="project" value="InterPro"/>
</dbReference>
<dbReference type="GO" id="GO:0005737">
    <property type="term" value="C:cytoplasm"/>
    <property type="evidence" value="ECO:0007669"/>
    <property type="project" value="UniProtKB-SubCell"/>
</dbReference>
<accession>S3CUD1</accession>
<dbReference type="InterPro" id="IPR041679">
    <property type="entry name" value="DNA2/NAM7-like_C"/>
</dbReference>
<evidence type="ECO:0000256" key="5">
    <source>
        <dbReference type="PROSITE-ProRule" id="PRU00723"/>
    </source>
</evidence>
<dbReference type="FunFam" id="3.40.50.300:FF:001660">
    <property type="entry name" value="NF-X1 finger and helicase protein, putative"/>
    <property type="match status" value="1"/>
</dbReference>
<dbReference type="OMA" id="AIRIYIS"/>
<evidence type="ECO:0000256" key="1">
    <source>
        <dbReference type="ARBA" id="ARBA00022723"/>
    </source>
</evidence>
<dbReference type="SUPFAM" id="SSF52540">
    <property type="entry name" value="P-loop containing nucleoside triphosphate hydrolases"/>
    <property type="match status" value="1"/>
</dbReference>
<dbReference type="InterPro" id="IPR027417">
    <property type="entry name" value="P-loop_NTPase"/>
</dbReference>
<dbReference type="Proteomes" id="UP000016923">
    <property type="component" value="Unassembled WGS sequence"/>
</dbReference>
<feature type="region of interest" description="Disordered" evidence="6">
    <location>
        <begin position="41"/>
        <end position="64"/>
    </location>
</feature>
<feature type="compositionally biased region" description="Basic and acidic residues" evidence="6">
    <location>
        <begin position="419"/>
        <end position="428"/>
    </location>
</feature>